<feature type="domain" description="Pseudouridine synthase I TruA alpha/beta" evidence="8">
    <location>
        <begin position="10"/>
        <end position="106"/>
    </location>
</feature>
<evidence type="ECO:0000256" key="5">
    <source>
        <dbReference type="PIRSR" id="PIRSR001430-1"/>
    </source>
</evidence>
<dbReference type="CDD" id="cd02570">
    <property type="entry name" value="PseudoU_synth_EcTruA"/>
    <property type="match status" value="1"/>
</dbReference>
<dbReference type="Gene3D" id="3.30.70.580">
    <property type="entry name" value="Pseudouridine synthase I, catalytic domain, N-terminal subdomain"/>
    <property type="match status" value="1"/>
</dbReference>
<evidence type="ECO:0000259" key="8">
    <source>
        <dbReference type="Pfam" id="PF01416"/>
    </source>
</evidence>
<name>A0A381EC51_9GAMM</name>
<dbReference type="Pfam" id="PF01416">
    <property type="entry name" value="PseudoU_synth_1"/>
    <property type="match status" value="2"/>
</dbReference>
<dbReference type="GO" id="GO:0003723">
    <property type="term" value="F:RNA binding"/>
    <property type="evidence" value="ECO:0007669"/>
    <property type="project" value="InterPro"/>
</dbReference>
<comment type="subunit">
    <text evidence="4">Homodimer.</text>
</comment>
<dbReference type="GO" id="GO:0031119">
    <property type="term" value="P:tRNA pseudouridine synthesis"/>
    <property type="evidence" value="ECO:0007669"/>
    <property type="project" value="UniProtKB-UniRule"/>
</dbReference>
<comment type="function">
    <text evidence="4">Formation of pseudouridine at positions 38, 39 and 40 in the anticodon stem and loop of transfer RNAs.</text>
</comment>
<dbReference type="InterPro" id="IPR020097">
    <property type="entry name" value="PsdUridine_synth_TruA_a/b_dom"/>
</dbReference>
<dbReference type="InterPro" id="IPR001406">
    <property type="entry name" value="PsdUridine_synth_TruA"/>
</dbReference>
<keyword evidence="10" id="KW-1185">Reference proteome</keyword>
<dbReference type="EMBL" id="UFUW01000001">
    <property type="protein sequence ID" value="SUX24604.1"/>
    <property type="molecule type" value="Genomic_DNA"/>
</dbReference>
<dbReference type="PANTHER" id="PTHR11142">
    <property type="entry name" value="PSEUDOURIDYLATE SYNTHASE"/>
    <property type="match status" value="1"/>
</dbReference>
<dbReference type="RefSeq" id="WP_115612144.1">
    <property type="nucleotide sequence ID" value="NZ_JBHLZC010000003.1"/>
</dbReference>
<dbReference type="GO" id="GO:0160147">
    <property type="term" value="F:tRNA pseudouridine(38-40) synthase activity"/>
    <property type="evidence" value="ECO:0007669"/>
    <property type="project" value="UniProtKB-EC"/>
</dbReference>
<evidence type="ECO:0000256" key="2">
    <source>
        <dbReference type="ARBA" id="ARBA00022694"/>
    </source>
</evidence>
<dbReference type="PANTHER" id="PTHR11142:SF0">
    <property type="entry name" value="TRNA PSEUDOURIDINE SYNTHASE-LIKE 1"/>
    <property type="match status" value="1"/>
</dbReference>
<dbReference type="PIRSF" id="PIRSF001430">
    <property type="entry name" value="tRNA_psdUrid_synth"/>
    <property type="match status" value="1"/>
</dbReference>
<dbReference type="OrthoDB" id="9811823at2"/>
<comment type="similarity">
    <text evidence="1 4 7">Belongs to the tRNA pseudouridine synthase TruA family.</text>
</comment>
<feature type="domain" description="Pseudouridine synthase I TruA alpha/beta" evidence="8">
    <location>
        <begin position="145"/>
        <end position="247"/>
    </location>
</feature>
<evidence type="ECO:0000256" key="4">
    <source>
        <dbReference type="HAMAP-Rule" id="MF_00171"/>
    </source>
</evidence>
<accession>A0A381EC51</accession>
<dbReference type="NCBIfam" id="TIGR00071">
    <property type="entry name" value="hisT_truA"/>
    <property type="match status" value="1"/>
</dbReference>
<evidence type="ECO:0000256" key="1">
    <source>
        <dbReference type="ARBA" id="ARBA00009375"/>
    </source>
</evidence>
<gene>
    <name evidence="4 9" type="primary">truA</name>
    <name evidence="9" type="ORF">NCTC13294_01960</name>
</gene>
<dbReference type="FunFam" id="3.30.70.580:FF:000001">
    <property type="entry name" value="tRNA pseudouridine synthase A"/>
    <property type="match status" value="1"/>
</dbReference>
<dbReference type="EC" id="5.4.99.12" evidence="4"/>
<comment type="caution">
    <text evidence="4">Lacks conserved residue(s) required for the propagation of feature annotation.</text>
</comment>
<evidence type="ECO:0000256" key="6">
    <source>
        <dbReference type="PIRSR" id="PIRSR001430-2"/>
    </source>
</evidence>
<evidence type="ECO:0000256" key="7">
    <source>
        <dbReference type="RuleBase" id="RU003792"/>
    </source>
</evidence>
<dbReference type="InterPro" id="IPR020095">
    <property type="entry name" value="PsdUridine_synth_TruA_C"/>
</dbReference>
<protein>
    <recommendedName>
        <fullName evidence="4">tRNA pseudouridine synthase A</fullName>
        <ecNumber evidence="4">5.4.99.12</ecNumber>
    </recommendedName>
    <alternativeName>
        <fullName evidence="4">tRNA pseudouridine(38-40) synthase</fullName>
    </alternativeName>
    <alternativeName>
        <fullName evidence="4">tRNA pseudouridylate synthase I</fullName>
    </alternativeName>
    <alternativeName>
        <fullName evidence="4">tRNA-uridine isomerase I</fullName>
    </alternativeName>
</protein>
<dbReference type="SUPFAM" id="SSF55120">
    <property type="entry name" value="Pseudouridine synthase"/>
    <property type="match status" value="1"/>
</dbReference>
<keyword evidence="3 4" id="KW-0413">Isomerase</keyword>
<dbReference type="InterPro" id="IPR020103">
    <property type="entry name" value="PsdUridine_synth_cat_dom_sf"/>
</dbReference>
<feature type="binding site" evidence="4 6">
    <location>
        <position position="112"/>
    </location>
    <ligand>
        <name>substrate</name>
    </ligand>
</feature>
<evidence type="ECO:0000313" key="10">
    <source>
        <dbReference type="Proteomes" id="UP000254572"/>
    </source>
</evidence>
<dbReference type="Proteomes" id="UP000254572">
    <property type="component" value="Unassembled WGS sequence"/>
</dbReference>
<reference evidence="9 10" key="1">
    <citation type="submission" date="2018-06" db="EMBL/GenBank/DDBJ databases">
        <authorList>
            <consortium name="Pathogen Informatics"/>
            <person name="Doyle S."/>
        </authorList>
    </citation>
    <scope>NUCLEOTIDE SEQUENCE [LARGE SCALE GENOMIC DNA]</scope>
    <source>
        <strain evidence="9 10">NCTC13294</strain>
    </source>
</reference>
<dbReference type="InterPro" id="IPR020094">
    <property type="entry name" value="TruA/RsuA/RluB/E/F_N"/>
</dbReference>
<comment type="catalytic activity">
    <reaction evidence="4 7">
        <text>uridine(38/39/40) in tRNA = pseudouridine(38/39/40) in tRNA</text>
        <dbReference type="Rhea" id="RHEA:22376"/>
        <dbReference type="Rhea" id="RHEA-COMP:10085"/>
        <dbReference type="Rhea" id="RHEA-COMP:10087"/>
        <dbReference type="ChEBI" id="CHEBI:65314"/>
        <dbReference type="ChEBI" id="CHEBI:65315"/>
        <dbReference type="EC" id="5.4.99.12"/>
    </reaction>
</comment>
<dbReference type="HAMAP" id="MF_00171">
    <property type="entry name" value="TruA"/>
    <property type="match status" value="1"/>
</dbReference>
<keyword evidence="2 4" id="KW-0819">tRNA processing</keyword>
<organism evidence="9 10">
    <name type="scientific">Cardiobacterium valvarum</name>
    <dbReference type="NCBI Taxonomy" id="194702"/>
    <lineage>
        <taxon>Bacteria</taxon>
        <taxon>Pseudomonadati</taxon>
        <taxon>Pseudomonadota</taxon>
        <taxon>Gammaproteobacteria</taxon>
        <taxon>Cardiobacteriales</taxon>
        <taxon>Cardiobacteriaceae</taxon>
        <taxon>Cardiobacterium</taxon>
    </lineage>
</organism>
<feature type="active site" description="Nucleophile" evidence="4 5">
    <location>
        <position position="54"/>
    </location>
</feature>
<proteinExistence type="inferred from homology"/>
<evidence type="ECO:0000256" key="3">
    <source>
        <dbReference type="ARBA" id="ARBA00023235"/>
    </source>
</evidence>
<sequence length="265" mass="29719">MTTRYAVGVEYDGTHYAGWQRQPFFASTIQEHIERALSQVAAETITTTCAGRTDAGVHATAQVLHFDTRAERSPFAWLAGTNRYLPTDIRLQWITSVADDFHARYSATARHYRYLIRHRAQPSALWAQRCHWHKKPLDSLLMHQAAQPLVGEHDFSAFRAAECQSKTPWRCIHRIDIREAHGWIAVDISGNAFLHHMVRNIVGTLLAVGDGRQSGGWPAAVLAARDRKQAGITAPAQGLYLSGVTYPPAYHLPPTPHAWIPDDFP</sequence>
<dbReference type="AlphaFoldDB" id="A0A381EC51"/>
<dbReference type="Gene3D" id="3.30.70.660">
    <property type="entry name" value="Pseudouridine synthase I, catalytic domain, C-terminal subdomain"/>
    <property type="match status" value="1"/>
</dbReference>
<evidence type="ECO:0000313" key="9">
    <source>
        <dbReference type="EMBL" id="SUX24604.1"/>
    </source>
</evidence>